<dbReference type="EMBL" id="JAUEPR010000027">
    <property type="protein sequence ID" value="KAK0474382.1"/>
    <property type="molecule type" value="Genomic_DNA"/>
</dbReference>
<proteinExistence type="predicted"/>
<name>A0AA39NYT6_9AGAR</name>
<dbReference type="Proteomes" id="UP001175227">
    <property type="component" value="Unassembled WGS sequence"/>
</dbReference>
<reference evidence="1" key="1">
    <citation type="submission" date="2023-06" db="EMBL/GenBank/DDBJ databases">
        <authorList>
            <consortium name="Lawrence Berkeley National Laboratory"/>
            <person name="Ahrendt S."/>
            <person name="Sahu N."/>
            <person name="Indic B."/>
            <person name="Wong-Bajracharya J."/>
            <person name="Merenyi Z."/>
            <person name="Ke H.-M."/>
            <person name="Monk M."/>
            <person name="Kocsube S."/>
            <person name="Drula E."/>
            <person name="Lipzen A."/>
            <person name="Balint B."/>
            <person name="Henrissat B."/>
            <person name="Andreopoulos B."/>
            <person name="Martin F.M."/>
            <person name="Harder C.B."/>
            <person name="Rigling D."/>
            <person name="Ford K.L."/>
            <person name="Foster G.D."/>
            <person name="Pangilinan J."/>
            <person name="Papanicolaou A."/>
            <person name="Barry K."/>
            <person name="LaButti K."/>
            <person name="Viragh M."/>
            <person name="Koriabine M."/>
            <person name="Yan M."/>
            <person name="Riley R."/>
            <person name="Champramary S."/>
            <person name="Plett K.L."/>
            <person name="Tsai I.J."/>
            <person name="Slot J."/>
            <person name="Sipos G."/>
            <person name="Plett J."/>
            <person name="Nagy L.G."/>
            <person name="Grigoriev I.V."/>
        </authorList>
    </citation>
    <scope>NUCLEOTIDE SEQUENCE</scope>
    <source>
        <strain evidence="1">ICMP 16352</strain>
    </source>
</reference>
<evidence type="ECO:0000313" key="1">
    <source>
        <dbReference type="EMBL" id="KAK0474382.1"/>
    </source>
</evidence>
<sequence length="131" mass="14798">MYTDMGKWLAAVTWEGTGWNDYLVLVLITFVCTGGSTRRHSSTRSRLFGMEEGTLVEERTEQHRQMPWGKESGLCWVQHQRTLSIRGQGSNFDDTETMARGITESDSMATMANVVLSKAETKEEMRGREAA</sequence>
<evidence type="ECO:0000313" key="2">
    <source>
        <dbReference type="Proteomes" id="UP001175227"/>
    </source>
</evidence>
<dbReference type="AlphaFoldDB" id="A0AA39NYT6"/>
<keyword evidence="2" id="KW-1185">Reference proteome</keyword>
<protein>
    <submittedName>
        <fullName evidence="1">Uncharacterized protein</fullName>
    </submittedName>
</protein>
<organism evidence="1 2">
    <name type="scientific">Armillaria novae-zelandiae</name>
    <dbReference type="NCBI Taxonomy" id="153914"/>
    <lineage>
        <taxon>Eukaryota</taxon>
        <taxon>Fungi</taxon>
        <taxon>Dikarya</taxon>
        <taxon>Basidiomycota</taxon>
        <taxon>Agaricomycotina</taxon>
        <taxon>Agaricomycetes</taxon>
        <taxon>Agaricomycetidae</taxon>
        <taxon>Agaricales</taxon>
        <taxon>Marasmiineae</taxon>
        <taxon>Physalacriaceae</taxon>
        <taxon>Armillaria</taxon>
    </lineage>
</organism>
<accession>A0AA39NYT6</accession>
<gene>
    <name evidence="1" type="ORF">IW261DRAFT_1422965</name>
</gene>
<comment type="caution">
    <text evidence="1">The sequence shown here is derived from an EMBL/GenBank/DDBJ whole genome shotgun (WGS) entry which is preliminary data.</text>
</comment>